<dbReference type="AlphaFoldDB" id="A0AB36EKM2"/>
<organism evidence="2 3">
    <name type="scientific">Agrobacterium tumefaciens</name>
    <dbReference type="NCBI Taxonomy" id="358"/>
    <lineage>
        <taxon>Bacteria</taxon>
        <taxon>Pseudomonadati</taxon>
        <taxon>Pseudomonadota</taxon>
        <taxon>Alphaproteobacteria</taxon>
        <taxon>Hyphomicrobiales</taxon>
        <taxon>Rhizobiaceae</taxon>
        <taxon>Rhizobium/Agrobacterium group</taxon>
        <taxon>Agrobacterium</taxon>
        <taxon>Agrobacterium tumefaciens complex</taxon>
    </lineage>
</organism>
<evidence type="ECO:0000313" key="2">
    <source>
        <dbReference type="EMBL" id="OCJ39649.1"/>
    </source>
</evidence>
<feature type="region of interest" description="Disordered" evidence="1">
    <location>
        <begin position="30"/>
        <end position="62"/>
    </location>
</feature>
<sequence length="62" mass="6879">MDRLTIESEDSSPSDLPAVLTLTIAPGRTVQTGKLERQDDRTLPKPQQASITEMNRTRPLDS</sequence>
<evidence type="ECO:0000313" key="3">
    <source>
        <dbReference type="Proteomes" id="UP000093451"/>
    </source>
</evidence>
<protein>
    <submittedName>
        <fullName evidence="2">Uncharacterized protein</fullName>
    </submittedName>
</protein>
<comment type="caution">
    <text evidence="2">The sequence shown here is derived from an EMBL/GenBank/DDBJ whole genome shotgun (WGS) entry which is preliminary data.</text>
</comment>
<feature type="compositionally biased region" description="Polar residues" evidence="1">
    <location>
        <begin position="45"/>
        <end position="54"/>
    </location>
</feature>
<feature type="compositionally biased region" description="Basic and acidic residues" evidence="1">
    <location>
        <begin position="34"/>
        <end position="43"/>
    </location>
</feature>
<proteinExistence type="predicted"/>
<dbReference type="EMBL" id="LXKT01000005">
    <property type="protein sequence ID" value="OCJ39649.1"/>
    <property type="molecule type" value="Genomic_DNA"/>
</dbReference>
<dbReference type="Proteomes" id="UP000093451">
    <property type="component" value="Unassembled WGS sequence"/>
</dbReference>
<gene>
    <name evidence="2" type="ORF">A6U91_25510</name>
</gene>
<evidence type="ECO:0000256" key="1">
    <source>
        <dbReference type="SAM" id="MobiDB-lite"/>
    </source>
</evidence>
<name>A0AB36EKM2_AGRTU</name>
<accession>A0AB36EKM2</accession>
<reference evidence="2 3" key="1">
    <citation type="journal article" date="2016" name="PeerJ">
        <title>Gall-ID: tools for genotyping gall-causing phytopathogenic bacteria.</title>
        <authorList>
            <person name="Davis E.W.II."/>
            <person name="Weisberg A.J."/>
            <person name="Tabima J.F."/>
            <person name="Grunwald N.J."/>
            <person name="Chang J.H."/>
        </authorList>
    </citation>
    <scope>NUCLEOTIDE SEQUENCE [LARGE SCALE GENOMIC DNA]</scope>
    <source>
        <strain evidence="2 3">N2/73</strain>
    </source>
</reference>